<evidence type="ECO:0000256" key="6">
    <source>
        <dbReference type="ARBA" id="ARBA00022723"/>
    </source>
</evidence>
<keyword evidence="10 13" id="KW-0503">Monooxygenase</keyword>
<dbReference type="EMBL" id="PSQE01000001">
    <property type="protein sequence ID" value="RHN79194.1"/>
    <property type="molecule type" value="Genomic_DNA"/>
</dbReference>
<keyword evidence="4 12" id="KW-0349">Heme</keyword>
<keyword evidence="8 13" id="KW-0560">Oxidoreductase</keyword>
<keyword evidence="6 12" id="KW-0479">Metal-binding</keyword>
<dbReference type="InterPro" id="IPR002401">
    <property type="entry name" value="Cyt_P450_E_grp-I"/>
</dbReference>
<dbReference type="OrthoDB" id="1103324at2759"/>
<evidence type="ECO:0000256" key="5">
    <source>
        <dbReference type="ARBA" id="ARBA00022692"/>
    </source>
</evidence>
<comment type="subcellular location">
    <subcellularLocation>
        <location evidence="2">Membrane</location>
        <topology evidence="2">Single-pass membrane protein</topology>
    </subcellularLocation>
</comment>
<dbReference type="Proteomes" id="UP000265566">
    <property type="component" value="Chromosome 1"/>
</dbReference>
<dbReference type="FunFam" id="1.10.630.10:FF:000019">
    <property type="entry name" value="Cytochrome P450 family protein"/>
    <property type="match status" value="1"/>
</dbReference>
<sequence>MTEMQYYIQLLFVLVISIIAIQTLLIRKKNRKHLTPPSPLALPIIGHLHLLSKLPAHQNFHKLSMQYGPIMKISLGSIPSIVISSPEMTKEFLKTHETSFSNRLINGVVRYLSYGANDFMFAPYGDYWKFMKKICMSELLGGRTLDQFRPLRQQETLRLLNVLKKNGETGEAVDVGAELLRLTNRIMTRTTITKTCCENGFDVEDIRKLVKDCSELGGQFNLSDFIWFFKNWDLQGFNKRLKELMNMFDTMIESVIREHQEEMKKRKENGEGAHVKDLLDILLEIHEDESSEIKLTRKNVKAFIFDMFLSGTDTSSTTIEWALAELINNPHIMQKARQEIDSLTGKSRLIQESDLPNLPYLRAILKETLRLHPTIPTMVRESSERCNVSGFDIPAKTILYVNFWSMNRNPKLWENPLEFKPERFMSEGNKFDLRGQNFQFIPFGFGRRACPGTSFALQVVPTNLAAIIQCFELKVGGNGTVSMEEKASTTLPRAHPLMCVPIPRFNFFSFAK</sequence>
<comment type="similarity">
    <text evidence="3 13">Belongs to the cytochrome P450 family.</text>
</comment>
<protein>
    <submittedName>
        <fullName evidence="15">Putative 3,9-dihydroxypterocarpan 6A-monooxygenase</fullName>
        <ecNumber evidence="15">1.14.14.93</ecNumber>
    </submittedName>
</protein>
<organism evidence="15">
    <name type="scientific">Medicago truncatula</name>
    <name type="common">Barrel medic</name>
    <name type="synonym">Medicago tribuloides</name>
    <dbReference type="NCBI Taxonomy" id="3880"/>
    <lineage>
        <taxon>Eukaryota</taxon>
        <taxon>Viridiplantae</taxon>
        <taxon>Streptophyta</taxon>
        <taxon>Embryophyta</taxon>
        <taxon>Tracheophyta</taxon>
        <taxon>Spermatophyta</taxon>
        <taxon>Magnoliopsida</taxon>
        <taxon>eudicotyledons</taxon>
        <taxon>Gunneridae</taxon>
        <taxon>Pentapetalae</taxon>
        <taxon>rosids</taxon>
        <taxon>fabids</taxon>
        <taxon>Fabales</taxon>
        <taxon>Fabaceae</taxon>
        <taxon>Papilionoideae</taxon>
        <taxon>50 kb inversion clade</taxon>
        <taxon>NPAAA clade</taxon>
        <taxon>Hologalegina</taxon>
        <taxon>IRL clade</taxon>
        <taxon>Trifolieae</taxon>
        <taxon>Medicago</taxon>
    </lineage>
</organism>
<accession>A0A396JPQ9</accession>
<evidence type="ECO:0000313" key="15">
    <source>
        <dbReference type="EMBL" id="RHN79194.1"/>
    </source>
</evidence>
<dbReference type="GO" id="GO:0020037">
    <property type="term" value="F:heme binding"/>
    <property type="evidence" value="ECO:0007669"/>
    <property type="project" value="InterPro"/>
</dbReference>
<dbReference type="GO" id="GO:0005506">
    <property type="term" value="F:iron ion binding"/>
    <property type="evidence" value="ECO:0007669"/>
    <property type="project" value="InterPro"/>
</dbReference>
<dbReference type="EC" id="1.14.14.93" evidence="15"/>
<keyword evidence="9 12" id="KW-0408">Iron</keyword>
<evidence type="ECO:0000256" key="1">
    <source>
        <dbReference type="ARBA" id="ARBA00001971"/>
    </source>
</evidence>
<reference evidence="15" key="1">
    <citation type="journal article" date="2018" name="Nat. Plants">
        <title>Whole-genome landscape of Medicago truncatula symbiotic genes.</title>
        <authorList>
            <person name="Pecrix Y."/>
            <person name="Gamas P."/>
            <person name="Carrere S."/>
        </authorList>
    </citation>
    <scope>NUCLEOTIDE SEQUENCE</scope>
    <source>
        <tissue evidence="15">Leaves</tissue>
    </source>
</reference>
<dbReference type="GO" id="GO:0047082">
    <property type="term" value="F:3,9-dihydroxypterocarpan 6a-monooxygenase activity"/>
    <property type="evidence" value="ECO:0007669"/>
    <property type="project" value="UniProtKB-EC"/>
</dbReference>
<dbReference type="CDD" id="cd20655">
    <property type="entry name" value="CYP93"/>
    <property type="match status" value="1"/>
</dbReference>
<dbReference type="AlphaFoldDB" id="A0A396JPQ9"/>
<evidence type="ECO:0000256" key="3">
    <source>
        <dbReference type="ARBA" id="ARBA00010617"/>
    </source>
</evidence>
<dbReference type="InterPro" id="IPR001128">
    <property type="entry name" value="Cyt_P450"/>
</dbReference>
<evidence type="ECO:0000256" key="14">
    <source>
        <dbReference type="SAM" id="Phobius"/>
    </source>
</evidence>
<evidence type="ECO:0000256" key="10">
    <source>
        <dbReference type="ARBA" id="ARBA00023033"/>
    </source>
</evidence>
<evidence type="ECO:0000256" key="11">
    <source>
        <dbReference type="ARBA" id="ARBA00023136"/>
    </source>
</evidence>
<keyword evidence="5 14" id="KW-0812">Transmembrane</keyword>
<dbReference type="InterPro" id="IPR017972">
    <property type="entry name" value="Cyt_P450_CS"/>
</dbReference>
<gene>
    <name evidence="15" type="ORF">MtrunA17_Chr1g0174461</name>
</gene>
<proteinExistence type="inferred from homology"/>
<dbReference type="PRINTS" id="PR00385">
    <property type="entry name" value="P450"/>
</dbReference>
<dbReference type="Pfam" id="PF00067">
    <property type="entry name" value="p450"/>
    <property type="match status" value="1"/>
</dbReference>
<dbReference type="Gramene" id="rna2929">
    <property type="protein sequence ID" value="RHN79194.1"/>
    <property type="gene ID" value="gene2929"/>
</dbReference>
<evidence type="ECO:0000256" key="9">
    <source>
        <dbReference type="ARBA" id="ARBA00023004"/>
    </source>
</evidence>
<dbReference type="InterPro" id="IPR036396">
    <property type="entry name" value="Cyt_P450_sf"/>
</dbReference>
<comment type="cofactor">
    <cofactor evidence="1 12">
        <name>heme</name>
        <dbReference type="ChEBI" id="CHEBI:30413"/>
    </cofactor>
</comment>
<dbReference type="PROSITE" id="PS00086">
    <property type="entry name" value="CYTOCHROME_P450"/>
    <property type="match status" value="1"/>
</dbReference>
<dbReference type="Gene3D" id="1.10.630.10">
    <property type="entry name" value="Cytochrome P450"/>
    <property type="match status" value="1"/>
</dbReference>
<evidence type="ECO:0000256" key="4">
    <source>
        <dbReference type="ARBA" id="ARBA00022617"/>
    </source>
</evidence>
<dbReference type="PANTHER" id="PTHR47943:SF8">
    <property type="entry name" value="CYTOCHROME P450"/>
    <property type="match status" value="1"/>
</dbReference>
<evidence type="ECO:0000256" key="13">
    <source>
        <dbReference type="RuleBase" id="RU000461"/>
    </source>
</evidence>
<keyword evidence="7 14" id="KW-1133">Transmembrane helix</keyword>
<feature type="transmembrane region" description="Helical" evidence="14">
    <location>
        <begin position="6"/>
        <end position="26"/>
    </location>
</feature>
<keyword evidence="11 14" id="KW-0472">Membrane</keyword>
<name>A0A396JPQ9_MEDTR</name>
<evidence type="ECO:0000256" key="8">
    <source>
        <dbReference type="ARBA" id="ARBA00023002"/>
    </source>
</evidence>
<dbReference type="GO" id="GO:0016020">
    <property type="term" value="C:membrane"/>
    <property type="evidence" value="ECO:0007669"/>
    <property type="project" value="UniProtKB-SubCell"/>
</dbReference>
<dbReference type="PANTHER" id="PTHR47943">
    <property type="entry name" value="CYTOCHROME P450 93A3-LIKE"/>
    <property type="match status" value="1"/>
</dbReference>
<dbReference type="PRINTS" id="PR00463">
    <property type="entry name" value="EP450I"/>
</dbReference>
<evidence type="ECO:0000256" key="2">
    <source>
        <dbReference type="ARBA" id="ARBA00004167"/>
    </source>
</evidence>
<evidence type="ECO:0000256" key="12">
    <source>
        <dbReference type="PIRSR" id="PIRSR602401-1"/>
    </source>
</evidence>
<evidence type="ECO:0000256" key="7">
    <source>
        <dbReference type="ARBA" id="ARBA00022989"/>
    </source>
</evidence>
<feature type="binding site" description="axial binding residue" evidence="12">
    <location>
        <position position="450"/>
    </location>
    <ligand>
        <name>heme</name>
        <dbReference type="ChEBI" id="CHEBI:30413"/>
    </ligand>
    <ligandPart>
        <name>Fe</name>
        <dbReference type="ChEBI" id="CHEBI:18248"/>
    </ligandPart>
</feature>
<comment type="caution">
    <text evidence="15">The sequence shown here is derived from an EMBL/GenBank/DDBJ whole genome shotgun (WGS) entry which is preliminary data.</text>
</comment>
<dbReference type="SUPFAM" id="SSF48264">
    <property type="entry name" value="Cytochrome P450"/>
    <property type="match status" value="1"/>
</dbReference>